<name>A0A841Q401_9BACI</name>
<keyword evidence="2" id="KW-1185">Reference proteome</keyword>
<evidence type="ECO:0000313" key="2">
    <source>
        <dbReference type="Proteomes" id="UP000581688"/>
    </source>
</evidence>
<evidence type="ECO:0000313" key="1">
    <source>
        <dbReference type="EMBL" id="MBB6453070.1"/>
    </source>
</evidence>
<sequence length="68" mass="8402">MPRPPENLQTIRFFGALNRFLERNENLFQKREEKMLKVEKDMNEWNNSFLKEIGEVEKMIKEIEKRME</sequence>
<dbReference type="EMBL" id="JACHGH010000004">
    <property type="protein sequence ID" value="MBB6453070.1"/>
    <property type="molecule type" value="Genomic_DNA"/>
</dbReference>
<comment type="caution">
    <text evidence="1">The sequence shown here is derived from an EMBL/GenBank/DDBJ whole genome shotgun (WGS) entry which is preliminary data.</text>
</comment>
<reference evidence="1 2" key="1">
    <citation type="submission" date="2020-08" db="EMBL/GenBank/DDBJ databases">
        <title>Genomic Encyclopedia of Type Strains, Phase IV (KMG-IV): sequencing the most valuable type-strain genomes for metagenomic binning, comparative biology and taxonomic classification.</title>
        <authorList>
            <person name="Goeker M."/>
        </authorList>
    </citation>
    <scope>NUCLEOTIDE SEQUENCE [LARGE SCALE GENOMIC DNA]</scope>
    <source>
        <strain evidence="1 2">DSM 19612</strain>
    </source>
</reference>
<protein>
    <submittedName>
        <fullName evidence="1">Uncharacterized protein</fullName>
    </submittedName>
</protein>
<dbReference type="AlphaFoldDB" id="A0A841Q401"/>
<gene>
    <name evidence="1" type="ORF">HNQ94_001518</name>
</gene>
<dbReference type="Proteomes" id="UP000581688">
    <property type="component" value="Unassembled WGS sequence"/>
</dbReference>
<accession>A0A841Q401</accession>
<dbReference type="RefSeq" id="WP_174495812.1">
    <property type="nucleotide sequence ID" value="NZ_CADDWK010000004.1"/>
</dbReference>
<proteinExistence type="predicted"/>
<organism evidence="1 2">
    <name type="scientific">Salirhabdus euzebyi</name>
    <dbReference type="NCBI Taxonomy" id="394506"/>
    <lineage>
        <taxon>Bacteria</taxon>
        <taxon>Bacillati</taxon>
        <taxon>Bacillota</taxon>
        <taxon>Bacilli</taxon>
        <taxon>Bacillales</taxon>
        <taxon>Bacillaceae</taxon>
        <taxon>Salirhabdus</taxon>
    </lineage>
</organism>